<sequence length="270" mass="27792">MTTAAPALPHPRPVARGRFGADSRALIGRSLRRLPRQPDTLIISVALPVMLLLLFVYVFGGALNTGGRHAYLTYVVPGIVVLASGWGAASTAVAVASDLTTGIVDRFRSMPVRGPAVLTGHVVASLAANAVATALVIGIGIGIGFRPHAGVAGWLGAVGVLAFYVLAITWLSVTLGLLAGGPEAANGMTFFILFLPYVSSGFVPTSTMPGALRAFANHQPLTPVIDTVRGLLVHGSASRGTAAVALVWCAGILVVSYVAAAALFRRHTAR</sequence>
<dbReference type="InParanoid" id="E3J2T5"/>
<feature type="transmembrane region" description="Helical" evidence="6">
    <location>
        <begin position="117"/>
        <end position="145"/>
    </location>
</feature>
<evidence type="ECO:0000256" key="6">
    <source>
        <dbReference type="RuleBase" id="RU361157"/>
    </source>
</evidence>
<gene>
    <name evidence="8" type="ordered locus">FraEuI1c_3739</name>
</gene>
<dbReference type="GO" id="GO:0140359">
    <property type="term" value="F:ABC-type transporter activity"/>
    <property type="evidence" value="ECO:0007669"/>
    <property type="project" value="InterPro"/>
</dbReference>
<dbReference type="PANTHER" id="PTHR43229:SF2">
    <property type="entry name" value="NODULATION PROTEIN J"/>
    <property type="match status" value="1"/>
</dbReference>
<dbReference type="PIRSF" id="PIRSF006648">
    <property type="entry name" value="DrrB"/>
    <property type="match status" value="1"/>
</dbReference>
<dbReference type="PANTHER" id="PTHR43229">
    <property type="entry name" value="NODULATION PROTEIN J"/>
    <property type="match status" value="1"/>
</dbReference>
<organism evidence="8 9">
    <name type="scientific">Pseudofrankia inefficax (strain DSM 45817 / CECT 9037 / DDB 130130 / EuI1c)</name>
    <name type="common">Frankia inefficax</name>
    <dbReference type="NCBI Taxonomy" id="298654"/>
    <lineage>
        <taxon>Bacteria</taxon>
        <taxon>Bacillati</taxon>
        <taxon>Actinomycetota</taxon>
        <taxon>Actinomycetes</taxon>
        <taxon>Frankiales</taxon>
        <taxon>Frankiaceae</taxon>
        <taxon>Pseudofrankia</taxon>
    </lineage>
</organism>
<evidence type="ECO:0000256" key="3">
    <source>
        <dbReference type="ARBA" id="ARBA00022989"/>
    </source>
</evidence>
<feature type="transmembrane region" description="Helical" evidence="6">
    <location>
        <begin position="242"/>
        <end position="264"/>
    </location>
</feature>
<name>E3J2T5_PSEI1</name>
<dbReference type="STRING" id="298654.FraEuI1c_3739"/>
<keyword evidence="3 6" id="KW-1133">Transmembrane helix</keyword>
<dbReference type="OrthoDB" id="3370990at2"/>
<comment type="subcellular location">
    <subcellularLocation>
        <location evidence="6">Cell membrane</location>
        <topology evidence="6">Multi-pass membrane protein</topology>
    </subcellularLocation>
    <subcellularLocation>
        <location evidence="1">Membrane</location>
        <topology evidence="1">Multi-pass membrane protein</topology>
    </subcellularLocation>
</comment>
<protein>
    <recommendedName>
        <fullName evidence="6">Transport permease protein</fullName>
    </recommendedName>
</protein>
<dbReference type="EMBL" id="CP002299">
    <property type="protein sequence ID" value="ADP81746.1"/>
    <property type="molecule type" value="Genomic_DNA"/>
</dbReference>
<dbReference type="InterPro" id="IPR013525">
    <property type="entry name" value="ABC2_TM"/>
</dbReference>
<dbReference type="PROSITE" id="PS51012">
    <property type="entry name" value="ABC_TM2"/>
    <property type="match status" value="1"/>
</dbReference>
<evidence type="ECO:0000256" key="1">
    <source>
        <dbReference type="ARBA" id="ARBA00004141"/>
    </source>
</evidence>
<keyword evidence="2 6" id="KW-0812">Transmembrane</keyword>
<dbReference type="AlphaFoldDB" id="E3J2T5"/>
<keyword evidence="6" id="KW-1003">Cell membrane</keyword>
<keyword evidence="6" id="KW-0813">Transport</keyword>
<dbReference type="GO" id="GO:0043190">
    <property type="term" value="C:ATP-binding cassette (ABC) transporter complex"/>
    <property type="evidence" value="ECO:0007669"/>
    <property type="project" value="InterPro"/>
</dbReference>
<evidence type="ECO:0000259" key="7">
    <source>
        <dbReference type="PROSITE" id="PS51012"/>
    </source>
</evidence>
<dbReference type="Pfam" id="PF01061">
    <property type="entry name" value="ABC2_membrane"/>
    <property type="match status" value="1"/>
</dbReference>
<accession>E3J2T5</accession>
<feature type="transmembrane region" description="Helical" evidence="6">
    <location>
        <begin position="40"/>
        <end position="59"/>
    </location>
</feature>
<evidence type="ECO:0000256" key="5">
    <source>
        <dbReference type="ARBA" id="ARBA00023251"/>
    </source>
</evidence>
<dbReference type="RefSeq" id="WP_013424864.1">
    <property type="nucleotide sequence ID" value="NC_014666.1"/>
</dbReference>
<dbReference type="eggNOG" id="COG0842">
    <property type="taxonomic scope" value="Bacteria"/>
</dbReference>
<reference evidence="8 9" key="1">
    <citation type="submission" date="2010-10" db="EMBL/GenBank/DDBJ databases">
        <title>Complete sequence of Frankia sp. EuI1c.</title>
        <authorList>
            <consortium name="US DOE Joint Genome Institute"/>
            <person name="Lucas S."/>
            <person name="Copeland A."/>
            <person name="Lapidus A."/>
            <person name="Cheng J.-F."/>
            <person name="Bruce D."/>
            <person name="Goodwin L."/>
            <person name="Pitluck S."/>
            <person name="Chertkov O."/>
            <person name="Detter J.C."/>
            <person name="Han C."/>
            <person name="Tapia R."/>
            <person name="Land M."/>
            <person name="Hauser L."/>
            <person name="Jeffries C."/>
            <person name="Kyrpides N."/>
            <person name="Ivanova N."/>
            <person name="Mikhailova N."/>
            <person name="Beauchemin N."/>
            <person name="Sen A."/>
            <person name="Sur S.A."/>
            <person name="Gtari M."/>
            <person name="Wall L."/>
            <person name="Tisa L."/>
            <person name="Woyke T."/>
        </authorList>
    </citation>
    <scope>NUCLEOTIDE SEQUENCE [LARGE SCALE GENOMIC DNA]</scope>
    <source>
        <strain evidence="9">DSM 45817 / CECT 9037 / EuI1c</strain>
    </source>
</reference>
<feature type="transmembrane region" description="Helical" evidence="6">
    <location>
        <begin position="71"/>
        <end position="96"/>
    </location>
</feature>
<dbReference type="KEGG" id="fri:FraEuI1c_3739"/>
<evidence type="ECO:0000256" key="4">
    <source>
        <dbReference type="ARBA" id="ARBA00023136"/>
    </source>
</evidence>
<evidence type="ECO:0000313" key="8">
    <source>
        <dbReference type="EMBL" id="ADP81746.1"/>
    </source>
</evidence>
<dbReference type="Proteomes" id="UP000002484">
    <property type="component" value="Chromosome"/>
</dbReference>
<evidence type="ECO:0000256" key="2">
    <source>
        <dbReference type="ARBA" id="ARBA00022692"/>
    </source>
</evidence>
<comment type="similarity">
    <text evidence="6">Belongs to the ABC-2 integral membrane protein family.</text>
</comment>
<evidence type="ECO:0000313" key="9">
    <source>
        <dbReference type="Proteomes" id="UP000002484"/>
    </source>
</evidence>
<dbReference type="InterPro" id="IPR051784">
    <property type="entry name" value="Nod_factor_ABC_transporter"/>
</dbReference>
<keyword evidence="5" id="KW-0046">Antibiotic resistance</keyword>
<feature type="transmembrane region" description="Helical" evidence="6">
    <location>
        <begin position="151"/>
        <end position="173"/>
    </location>
</feature>
<dbReference type="HOGENOM" id="CLU_039483_2_0_11"/>
<feature type="domain" description="ABC transmembrane type-2" evidence="7">
    <location>
        <begin position="39"/>
        <end position="267"/>
    </location>
</feature>
<keyword evidence="4 6" id="KW-0472">Membrane</keyword>
<proteinExistence type="inferred from homology"/>
<dbReference type="InterPro" id="IPR047817">
    <property type="entry name" value="ABC2_TM_bact-type"/>
</dbReference>
<dbReference type="GO" id="GO:0046677">
    <property type="term" value="P:response to antibiotic"/>
    <property type="evidence" value="ECO:0007669"/>
    <property type="project" value="UniProtKB-KW"/>
</dbReference>
<keyword evidence="9" id="KW-1185">Reference proteome</keyword>
<feature type="transmembrane region" description="Helical" evidence="6">
    <location>
        <begin position="185"/>
        <end position="203"/>
    </location>
</feature>
<dbReference type="InterPro" id="IPR000412">
    <property type="entry name" value="ABC_2_transport"/>
</dbReference>